<dbReference type="PANTHER" id="PTHR47840:SF1">
    <property type="entry name" value="ZN(II)2CYS6 TRANSCRIPTION FACTOR (EUROFUNG)"/>
    <property type="match status" value="1"/>
</dbReference>
<dbReference type="CDD" id="cd12148">
    <property type="entry name" value="fungal_TF_MHR"/>
    <property type="match status" value="1"/>
</dbReference>
<reference evidence="7" key="1">
    <citation type="journal article" date="2020" name="Stud. Mycol.">
        <title>101 Dothideomycetes genomes: a test case for predicting lifestyles and emergence of pathogens.</title>
        <authorList>
            <person name="Haridas S."/>
            <person name="Albert R."/>
            <person name="Binder M."/>
            <person name="Bloem J."/>
            <person name="Labutti K."/>
            <person name="Salamov A."/>
            <person name="Andreopoulos B."/>
            <person name="Baker S."/>
            <person name="Barry K."/>
            <person name="Bills G."/>
            <person name="Bluhm B."/>
            <person name="Cannon C."/>
            <person name="Castanera R."/>
            <person name="Culley D."/>
            <person name="Daum C."/>
            <person name="Ezra D."/>
            <person name="Gonzalez J."/>
            <person name="Henrissat B."/>
            <person name="Kuo A."/>
            <person name="Liang C."/>
            <person name="Lipzen A."/>
            <person name="Lutzoni F."/>
            <person name="Magnuson J."/>
            <person name="Mondo S."/>
            <person name="Nolan M."/>
            <person name="Ohm R."/>
            <person name="Pangilinan J."/>
            <person name="Park H.-J."/>
            <person name="Ramirez L."/>
            <person name="Alfaro M."/>
            <person name="Sun H."/>
            <person name="Tritt A."/>
            <person name="Yoshinaga Y."/>
            <person name="Zwiers L.-H."/>
            <person name="Turgeon B."/>
            <person name="Goodwin S."/>
            <person name="Spatafora J."/>
            <person name="Crous P."/>
            <person name="Grigoriev I."/>
        </authorList>
    </citation>
    <scope>NUCLEOTIDE SEQUENCE</scope>
    <source>
        <strain evidence="7">CBS 133067</strain>
    </source>
</reference>
<dbReference type="PROSITE" id="PS50048">
    <property type="entry name" value="ZN2_CY6_FUNGAL_2"/>
    <property type="match status" value="1"/>
</dbReference>
<name>A0A9P4IAI6_9PEZI</name>
<feature type="compositionally biased region" description="Low complexity" evidence="5">
    <location>
        <begin position="129"/>
        <end position="142"/>
    </location>
</feature>
<evidence type="ECO:0000313" key="7">
    <source>
        <dbReference type="EMBL" id="KAF2094741.1"/>
    </source>
</evidence>
<keyword evidence="3" id="KW-0804">Transcription</keyword>
<dbReference type="SUPFAM" id="SSF57701">
    <property type="entry name" value="Zn2/Cys6 DNA-binding domain"/>
    <property type="match status" value="1"/>
</dbReference>
<proteinExistence type="predicted"/>
<keyword evidence="8" id="KW-1185">Reference proteome</keyword>
<evidence type="ECO:0000256" key="3">
    <source>
        <dbReference type="ARBA" id="ARBA00023163"/>
    </source>
</evidence>
<evidence type="ECO:0000256" key="5">
    <source>
        <dbReference type="SAM" id="MobiDB-lite"/>
    </source>
</evidence>
<evidence type="ECO:0000256" key="2">
    <source>
        <dbReference type="ARBA" id="ARBA00023015"/>
    </source>
</evidence>
<comment type="caution">
    <text evidence="7">The sequence shown here is derived from an EMBL/GenBank/DDBJ whole genome shotgun (WGS) entry which is preliminary data.</text>
</comment>
<dbReference type="GO" id="GO:0000981">
    <property type="term" value="F:DNA-binding transcription factor activity, RNA polymerase II-specific"/>
    <property type="evidence" value="ECO:0007669"/>
    <property type="project" value="InterPro"/>
</dbReference>
<gene>
    <name evidence="7" type="ORF">NA57DRAFT_79910</name>
</gene>
<dbReference type="Gene3D" id="4.10.240.10">
    <property type="entry name" value="Zn(2)-C6 fungal-type DNA-binding domain"/>
    <property type="match status" value="1"/>
</dbReference>
<sequence length="792" mass="86632">MSGDSTGRRKVRKGTRSCWNCKRRKVRCTLASSDGLVCLDCLQRGTKCVGQEYVEDSSEPRQDGVRVNDRVVRVEALSALIDVLAREAEVSDTIHGHLPGERVYFSGPSRSLTAPDDSDDHPPRTPSISTGLATTSPTTATGVEPRVGLGAPYLDSPAAENARVAATPSSCDLEETSQALRSALPSDDDVRVILDALTAAKTLIPQVLTGLAPNQPGWNRDKQYNLGGIPAPTTHPTLLARWMLRLAIVLHYVQPSCRDLSELPESIMRRLVDAASVLVTSKDHLTDTAEGLETVMLEGIYHCNVGNLRRSWVSVRRSMTIAQLLGLHRAGSSSVQVLDPATRLDEFWLWSRIVFLDRHFSLMLGMPQGFSDELVIPSGIPRFEDGPAAELEQVQSSVASRIIQRNQHRSPNDIALTLDIDHQLQDAANKLPPKWWLAPSLKGASGIESIRIETQLVRQIFHYNLVNQLHLPYLLDHSPPPSGYSYTYSRYSCVHASRDIIGRFLSLPSVVRIVFCFRALEFFVYVAGMTLLLAHLDCHRRPQEYEVGGGGRGSGNLLTQQRLGDRAMVEIILDQIKPDCRMTDERLSRESHDLLRRLLDIEAAVAEGHTPSPNTSTSTKSLTLTIPYFGIVTIGPEGLFVHSALGKIYAVDSVPGPSAEVNQAPTIFSPQDTLSGSTTSIGTRPEFASGAMHNDVLTQSATEVAASGATAEVAPFLDSAQYAVPQRSDTSLYPSLSATAQDWEFQNVDMGLYNNLMRGVSLPLAYGVAAEQQQQFSNAVFGTDLSSDEFRS</sequence>
<evidence type="ECO:0000256" key="4">
    <source>
        <dbReference type="ARBA" id="ARBA00023242"/>
    </source>
</evidence>
<evidence type="ECO:0000259" key="6">
    <source>
        <dbReference type="PROSITE" id="PS50048"/>
    </source>
</evidence>
<keyword evidence="1" id="KW-0479">Metal-binding</keyword>
<dbReference type="InterPro" id="IPR001138">
    <property type="entry name" value="Zn2Cys6_DnaBD"/>
</dbReference>
<dbReference type="SMART" id="SM00066">
    <property type="entry name" value="GAL4"/>
    <property type="match status" value="1"/>
</dbReference>
<evidence type="ECO:0000313" key="8">
    <source>
        <dbReference type="Proteomes" id="UP000799772"/>
    </source>
</evidence>
<accession>A0A9P4IAI6</accession>
<dbReference type="EMBL" id="ML978133">
    <property type="protein sequence ID" value="KAF2094741.1"/>
    <property type="molecule type" value="Genomic_DNA"/>
</dbReference>
<dbReference type="GO" id="GO:0008270">
    <property type="term" value="F:zinc ion binding"/>
    <property type="evidence" value="ECO:0007669"/>
    <property type="project" value="InterPro"/>
</dbReference>
<dbReference type="Proteomes" id="UP000799772">
    <property type="component" value="Unassembled WGS sequence"/>
</dbReference>
<keyword evidence="4" id="KW-0539">Nucleus</keyword>
<dbReference type="AlphaFoldDB" id="A0A9P4IAI6"/>
<dbReference type="InterPro" id="IPR036864">
    <property type="entry name" value="Zn2-C6_fun-type_DNA-bd_sf"/>
</dbReference>
<keyword evidence="2" id="KW-0805">Transcription regulation</keyword>
<feature type="region of interest" description="Disordered" evidence="5">
    <location>
        <begin position="98"/>
        <end position="154"/>
    </location>
</feature>
<dbReference type="InterPro" id="IPR007219">
    <property type="entry name" value="XnlR_reg_dom"/>
</dbReference>
<protein>
    <recommendedName>
        <fullName evidence="6">Zn(2)-C6 fungal-type domain-containing protein</fullName>
    </recommendedName>
</protein>
<dbReference type="GO" id="GO:0003677">
    <property type="term" value="F:DNA binding"/>
    <property type="evidence" value="ECO:0007669"/>
    <property type="project" value="InterPro"/>
</dbReference>
<dbReference type="SMART" id="SM00906">
    <property type="entry name" value="Fungal_trans"/>
    <property type="match status" value="1"/>
</dbReference>
<evidence type="ECO:0000256" key="1">
    <source>
        <dbReference type="ARBA" id="ARBA00022723"/>
    </source>
</evidence>
<dbReference type="PROSITE" id="PS00463">
    <property type="entry name" value="ZN2_CY6_FUNGAL_1"/>
    <property type="match status" value="1"/>
</dbReference>
<dbReference type="CDD" id="cd00067">
    <property type="entry name" value="GAL4"/>
    <property type="match status" value="1"/>
</dbReference>
<dbReference type="PANTHER" id="PTHR47840">
    <property type="entry name" value="ZN(II)2CYS6 TRANSCRIPTION FACTOR (EUROFUNG)-RELATED"/>
    <property type="match status" value="1"/>
</dbReference>
<dbReference type="GO" id="GO:0006351">
    <property type="term" value="P:DNA-templated transcription"/>
    <property type="evidence" value="ECO:0007669"/>
    <property type="project" value="InterPro"/>
</dbReference>
<dbReference type="Pfam" id="PF00172">
    <property type="entry name" value="Zn_clus"/>
    <property type="match status" value="1"/>
</dbReference>
<organism evidence="7 8">
    <name type="scientific">Rhizodiscina lignyota</name>
    <dbReference type="NCBI Taxonomy" id="1504668"/>
    <lineage>
        <taxon>Eukaryota</taxon>
        <taxon>Fungi</taxon>
        <taxon>Dikarya</taxon>
        <taxon>Ascomycota</taxon>
        <taxon>Pezizomycotina</taxon>
        <taxon>Dothideomycetes</taxon>
        <taxon>Pleosporomycetidae</taxon>
        <taxon>Aulographales</taxon>
        <taxon>Rhizodiscinaceae</taxon>
        <taxon>Rhizodiscina</taxon>
    </lineage>
</organism>
<dbReference type="OrthoDB" id="5392779at2759"/>
<feature type="domain" description="Zn(2)-C6 fungal-type" evidence="6">
    <location>
        <begin position="17"/>
        <end position="49"/>
    </location>
</feature>